<protein>
    <recommendedName>
        <fullName evidence="1">REJ domain-containing protein</fullName>
    </recommendedName>
</protein>
<organism evidence="2 3">
    <name type="scientific">Staurois parvus</name>
    <dbReference type="NCBI Taxonomy" id="386267"/>
    <lineage>
        <taxon>Eukaryota</taxon>
        <taxon>Metazoa</taxon>
        <taxon>Chordata</taxon>
        <taxon>Craniata</taxon>
        <taxon>Vertebrata</taxon>
        <taxon>Euteleostomi</taxon>
        <taxon>Amphibia</taxon>
        <taxon>Batrachia</taxon>
        <taxon>Anura</taxon>
        <taxon>Neobatrachia</taxon>
        <taxon>Ranoidea</taxon>
        <taxon>Ranidae</taxon>
        <taxon>Staurois</taxon>
    </lineage>
</organism>
<dbReference type="Proteomes" id="UP001162483">
    <property type="component" value="Unassembled WGS sequence"/>
</dbReference>
<keyword evidence="3" id="KW-1185">Reference proteome</keyword>
<evidence type="ECO:0000313" key="3">
    <source>
        <dbReference type="Proteomes" id="UP001162483"/>
    </source>
</evidence>
<evidence type="ECO:0000259" key="1">
    <source>
        <dbReference type="PROSITE" id="PS51111"/>
    </source>
</evidence>
<name>A0ABN9C0I3_9NEOB</name>
<feature type="non-terminal residue" evidence="2">
    <location>
        <position position="100"/>
    </location>
</feature>
<reference evidence="2" key="1">
    <citation type="submission" date="2023-05" db="EMBL/GenBank/DDBJ databases">
        <authorList>
            <person name="Stuckert A."/>
        </authorList>
    </citation>
    <scope>NUCLEOTIDE SEQUENCE</scope>
</reference>
<gene>
    <name evidence="2" type="ORF">SPARVUS_LOCUS4000493</name>
</gene>
<dbReference type="EMBL" id="CATNWA010007023">
    <property type="protein sequence ID" value="CAI9553188.1"/>
    <property type="molecule type" value="Genomic_DNA"/>
</dbReference>
<proteinExistence type="predicted"/>
<feature type="domain" description="REJ" evidence="1">
    <location>
        <begin position="1"/>
        <end position="100"/>
    </location>
</feature>
<sequence length="100" mass="10986">LIQLYKSVSSVLNQEVSGDNGNRSLHKDSKKELREVMLTALSTVNVTSLHTALEMSEVLNDITVKSEELSSSAQVEAMSVLRDVSQSLLTISNEQDHAKE</sequence>
<dbReference type="InterPro" id="IPR014010">
    <property type="entry name" value="REJ_dom"/>
</dbReference>
<feature type="non-terminal residue" evidence="2">
    <location>
        <position position="1"/>
    </location>
</feature>
<comment type="caution">
    <text evidence="2">The sequence shown here is derived from an EMBL/GenBank/DDBJ whole genome shotgun (WGS) entry which is preliminary data.</text>
</comment>
<evidence type="ECO:0000313" key="2">
    <source>
        <dbReference type="EMBL" id="CAI9553188.1"/>
    </source>
</evidence>
<dbReference type="PROSITE" id="PS51111">
    <property type="entry name" value="REJ"/>
    <property type="match status" value="1"/>
</dbReference>
<accession>A0ABN9C0I3</accession>